<dbReference type="Proteomes" id="UP000768646">
    <property type="component" value="Unassembled WGS sequence"/>
</dbReference>
<protein>
    <submittedName>
        <fullName evidence="1">Uncharacterized protein</fullName>
    </submittedName>
</protein>
<sequence length="752" mass="86692">MKLWTMVIIAAILMMVMVFIDNSWALIALLFENFKSVTIHEWSNSYPEDHKTEIRKEIIPRIIHQTWKNETIPEKWLKAYNHCKKLHPDYKHILWTDEKARNFIAQEYPWFLHQYDKYPYPIQRVDSLRYFILVHYGGIYIDLDIECLRPLDPLLSYSAWLRTTTPTGISNDVMGSVPYHPFFLYVINRLKFVSKNWIFPYITVMATTGPLFLSVMLEKYMFFLPSNAIIEEYVRIVTFDISNQTFKDFHGSTWHCKDAKFFLWVSNSISNLSFQDSSFSLKKPKKNTSLPSLLPNSYEKDGDFKPNNLDLEDLSNKCTYKEQHIYKKKLPINAFQKNRYQLKHVDSDNWINDDVNKYHDEEFDFQGNLGRFDKQKVFSEIRKSNMISSTLASAPKNCLSKAELPNDVDISNFSCKKKSSLIENNYSFPKVNRNENKVNNDFLSNYTPSGDYDKNYAYQQKTSNQHFSGHQSLSSIDKINRKVKKLRNIKNNLECPCIKSIKMAEAEYISILDTGISNEIIIENAARGISFLTTQLLDDFFNSNKNKIVLFNIIILVGNNQTGMYAIAAGRHLCSHGIKIMAVVVDDNPKKKMLASLQSFSDVGGKVVSIDELFKTVKTLQPPPGLIIDAVCGCHCSLTDIVDNNIRNKIHSLIEWANQYESSILSLDLPCGLDITTGTPIVPSCFLKSKWILSLGLPKTGLLFALRSKYVTKELFLADIGISWKVWKKVGVGKRVKTLWTGQDWIIKMGFS</sequence>
<accession>A0ACB7CCD0</accession>
<proteinExistence type="predicted"/>
<dbReference type="EMBL" id="JABTEG010000007">
    <property type="protein sequence ID" value="KAG4304593.1"/>
    <property type="molecule type" value="Genomic_DNA"/>
</dbReference>
<gene>
    <name evidence="1" type="ORF">PORY_001986</name>
</gene>
<organism evidence="1 2">
    <name type="scientific">Pneumocystis oryctolagi</name>
    <dbReference type="NCBI Taxonomy" id="42067"/>
    <lineage>
        <taxon>Eukaryota</taxon>
        <taxon>Fungi</taxon>
        <taxon>Dikarya</taxon>
        <taxon>Ascomycota</taxon>
        <taxon>Taphrinomycotina</taxon>
        <taxon>Pneumocystomycetes</taxon>
        <taxon>Pneumocystaceae</taxon>
        <taxon>Pneumocystis</taxon>
    </lineage>
</organism>
<name>A0ACB7CCD0_9ASCO</name>
<reference evidence="1 2" key="1">
    <citation type="journal article" date="2021" name="Commun. Biol.">
        <title>Genomic insights into the host specific adaptation of the Pneumocystis genus.</title>
        <authorList>
            <person name="Cisse O.H."/>
            <person name="Ma L."/>
            <person name="Dekker J.P."/>
            <person name="Khil P.P."/>
            <person name="Youn J.-H."/>
            <person name="Brenchley J.M."/>
            <person name="Blair R."/>
            <person name="Pahar B."/>
            <person name="Chabe M."/>
            <person name="Van Rompay K.K.A."/>
            <person name="Keesler R."/>
            <person name="Sukura A."/>
            <person name="Hirsch V."/>
            <person name="Kutty G."/>
            <person name="Liu Y."/>
            <person name="Peng L."/>
            <person name="Chen J."/>
            <person name="Song J."/>
            <person name="Weissenbacher-Lang C."/>
            <person name="Xu J."/>
            <person name="Upham N.S."/>
            <person name="Stajich J.E."/>
            <person name="Cuomo C.A."/>
            <person name="Cushion M.T."/>
            <person name="Kovacs J.A."/>
        </authorList>
    </citation>
    <scope>NUCLEOTIDE SEQUENCE [LARGE SCALE GENOMIC DNA]</scope>
    <source>
        <strain evidence="1 2">RABM</strain>
    </source>
</reference>
<keyword evidence="2" id="KW-1185">Reference proteome</keyword>
<evidence type="ECO:0000313" key="1">
    <source>
        <dbReference type="EMBL" id="KAG4304593.1"/>
    </source>
</evidence>
<comment type="caution">
    <text evidence="1">The sequence shown here is derived from an EMBL/GenBank/DDBJ whole genome shotgun (WGS) entry which is preliminary data.</text>
</comment>
<evidence type="ECO:0000313" key="2">
    <source>
        <dbReference type="Proteomes" id="UP000768646"/>
    </source>
</evidence>